<dbReference type="PANTHER" id="PTHR42760:SF115">
    <property type="entry name" value="3-OXOACYL-[ACYL-CARRIER-PROTEIN] REDUCTASE FABG"/>
    <property type="match status" value="1"/>
</dbReference>
<evidence type="ECO:0000256" key="2">
    <source>
        <dbReference type="ARBA" id="ARBA00023002"/>
    </source>
</evidence>
<dbReference type="PANTHER" id="PTHR42760">
    <property type="entry name" value="SHORT-CHAIN DEHYDROGENASES/REDUCTASES FAMILY MEMBER"/>
    <property type="match status" value="1"/>
</dbReference>
<keyword evidence="4" id="KW-1185">Reference proteome</keyword>
<proteinExistence type="inferred from homology"/>
<sequence length="259" mass="27568">MSWRSGSWQFDPESMFDLSGRRAIVTGAGSGLGRAIALGFDARGATVVVADIDGEAAAAVADACTNGVAMEVDVTDDESLRSLRGTVRDEHGGYQILCNVPGINTRRPVFELSFEEWREIIRLNLDGMFRAAKVLGEPLVDAGDGSVINMASVRGIDGGADQSAYSASKGGVIQLTKVLAAEWAPEVRVNALAPGYMKTPLVREAMSDREWYERMREGHLLGRFGEPEEVVGAAVFLASDAASFVTGSVLTVDGGWTAH</sequence>
<dbReference type="Pfam" id="PF13561">
    <property type="entry name" value="adh_short_C2"/>
    <property type="match status" value="1"/>
</dbReference>
<dbReference type="InterPro" id="IPR002347">
    <property type="entry name" value="SDR_fam"/>
</dbReference>
<dbReference type="EMBL" id="JACKXD010000001">
    <property type="protein sequence ID" value="MBB6645104.1"/>
    <property type="molecule type" value="Genomic_DNA"/>
</dbReference>
<dbReference type="AlphaFoldDB" id="A0A7J9SDV7"/>
<comment type="caution">
    <text evidence="3">The sequence shown here is derived from an EMBL/GenBank/DDBJ whole genome shotgun (WGS) entry which is preliminary data.</text>
</comment>
<protein>
    <submittedName>
        <fullName evidence="3">SDR family oxidoreductase</fullName>
    </submittedName>
</protein>
<dbReference type="PRINTS" id="PR00081">
    <property type="entry name" value="GDHRDH"/>
</dbReference>
<reference evidence="3 4" key="1">
    <citation type="submission" date="2020-08" db="EMBL/GenBank/DDBJ databases">
        <authorList>
            <person name="Seo M.-J."/>
        </authorList>
    </citation>
    <scope>NUCLEOTIDE SEQUENCE [LARGE SCALE GENOMIC DNA]</scope>
    <source>
        <strain evidence="3 4">MBLA0160</strain>
    </source>
</reference>
<dbReference type="PRINTS" id="PR00080">
    <property type="entry name" value="SDRFAMILY"/>
</dbReference>
<evidence type="ECO:0000313" key="4">
    <source>
        <dbReference type="Proteomes" id="UP000546257"/>
    </source>
</evidence>
<dbReference type="Gene3D" id="3.40.50.720">
    <property type="entry name" value="NAD(P)-binding Rossmann-like Domain"/>
    <property type="match status" value="1"/>
</dbReference>
<dbReference type="Proteomes" id="UP000546257">
    <property type="component" value="Unassembled WGS sequence"/>
</dbReference>
<dbReference type="PROSITE" id="PS00061">
    <property type="entry name" value="ADH_SHORT"/>
    <property type="match status" value="1"/>
</dbReference>
<dbReference type="InterPro" id="IPR020904">
    <property type="entry name" value="Sc_DH/Rdtase_CS"/>
</dbReference>
<accession>A0A7J9SDV7</accession>
<dbReference type="CDD" id="cd05233">
    <property type="entry name" value="SDR_c"/>
    <property type="match status" value="1"/>
</dbReference>
<keyword evidence="2" id="KW-0560">Oxidoreductase</keyword>
<organism evidence="3 4">
    <name type="scientific">Halobellus ruber</name>
    <dbReference type="NCBI Taxonomy" id="2761102"/>
    <lineage>
        <taxon>Archaea</taxon>
        <taxon>Methanobacteriati</taxon>
        <taxon>Methanobacteriota</taxon>
        <taxon>Stenosarchaea group</taxon>
        <taxon>Halobacteria</taxon>
        <taxon>Halobacteriales</taxon>
        <taxon>Haloferacaceae</taxon>
        <taxon>Halobellus</taxon>
    </lineage>
</organism>
<dbReference type="FunFam" id="3.40.50.720:FF:000084">
    <property type="entry name" value="Short-chain dehydrogenase reductase"/>
    <property type="match status" value="1"/>
</dbReference>
<comment type="similarity">
    <text evidence="1">Belongs to the short-chain dehydrogenases/reductases (SDR) family.</text>
</comment>
<name>A0A7J9SDV7_9EURY</name>
<dbReference type="InterPro" id="IPR036291">
    <property type="entry name" value="NAD(P)-bd_dom_sf"/>
</dbReference>
<dbReference type="SUPFAM" id="SSF51735">
    <property type="entry name" value="NAD(P)-binding Rossmann-fold domains"/>
    <property type="match status" value="1"/>
</dbReference>
<dbReference type="NCBIfam" id="NF005559">
    <property type="entry name" value="PRK07231.1"/>
    <property type="match status" value="1"/>
</dbReference>
<gene>
    <name evidence="3" type="ORF">H5V44_02110</name>
</gene>
<evidence type="ECO:0000256" key="1">
    <source>
        <dbReference type="ARBA" id="ARBA00006484"/>
    </source>
</evidence>
<dbReference type="GO" id="GO:0016616">
    <property type="term" value="F:oxidoreductase activity, acting on the CH-OH group of donors, NAD or NADP as acceptor"/>
    <property type="evidence" value="ECO:0007669"/>
    <property type="project" value="TreeGrafter"/>
</dbReference>
<evidence type="ECO:0000313" key="3">
    <source>
        <dbReference type="EMBL" id="MBB6645104.1"/>
    </source>
</evidence>
<dbReference type="RefSeq" id="WP_185191481.1">
    <property type="nucleotide sequence ID" value="NZ_JACKXD010000001.1"/>
</dbReference>